<dbReference type="Proteomes" id="UP000274131">
    <property type="component" value="Unassembled WGS sequence"/>
</dbReference>
<dbReference type="SUPFAM" id="SSF56112">
    <property type="entry name" value="Protein kinase-like (PK-like)"/>
    <property type="match status" value="1"/>
</dbReference>
<evidence type="ECO:0000313" key="14">
    <source>
        <dbReference type="EMBL" id="VDD91695.1"/>
    </source>
</evidence>
<accession>A0A158QAU5</accession>
<protein>
    <recommendedName>
        <fullName evidence="2">non-specific serine/threonine protein kinase</fullName>
        <ecNumber evidence="2">2.7.11.1</ecNumber>
    </recommendedName>
</protein>
<proteinExistence type="inferred from homology"/>
<keyword evidence="15" id="KW-1185">Reference proteome</keyword>
<dbReference type="Gene3D" id="3.30.1010.10">
    <property type="entry name" value="Phosphatidylinositol 3-kinase Catalytic Subunit, Chain A, domain 4"/>
    <property type="match status" value="1"/>
</dbReference>
<dbReference type="PANTHER" id="PTHR11139">
    <property type="entry name" value="ATAXIA TELANGIECTASIA MUTATED ATM -RELATED"/>
    <property type="match status" value="1"/>
</dbReference>
<evidence type="ECO:0000256" key="11">
    <source>
        <dbReference type="SAM" id="MobiDB-lite"/>
    </source>
</evidence>
<dbReference type="InterPro" id="IPR050517">
    <property type="entry name" value="DDR_Repair_Kinase"/>
</dbReference>
<organism evidence="16">
    <name type="scientific">Enterobius vermicularis</name>
    <name type="common">Human pinworm</name>
    <dbReference type="NCBI Taxonomy" id="51028"/>
    <lineage>
        <taxon>Eukaryota</taxon>
        <taxon>Metazoa</taxon>
        <taxon>Ecdysozoa</taxon>
        <taxon>Nematoda</taxon>
        <taxon>Chromadorea</taxon>
        <taxon>Rhabditida</taxon>
        <taxon>Spirurina</taxon>
        <taxon>Oxyuridomorpha</taxon>
        <taxon>Oxyuroidea</taxon>
        <taxon>Oxyuridae</taxon>
        <taxon>Enterobius</taxon>
    </lineage>
</organism>
<dbReference type="GO" id="GO:0005634">
    <property type="term" value="C:nucleus"/>
    <property type="evidence" value="ECO:0007669"/>
    <property type="project" value="TreeGrafter"/>
</dbReference>
<dbReference type="PANTHER" id="PTHR11139:SF119">
    <property type="entry name" value="SERINE_THREONINE-PROTEIN KINASE SMG1"/>
    <property type="match status" value="1"/>
</dbReference>
<dbReference type="GO" id="GO:0031932">
    <property type="term" value="C:TORC2 complex"/>
    <property type="evidence" value="ECO:0007669"/>
    <property type="project" value="TreeGrafter"/>
</dbReference>
<sequence length="2519" mass="285989">MTSVNEDEQKKHLEALLRQITIIERKNFDKKQYLMACDQFRRMVTAGSSSFGGKFDLDYQDLIKKLLVVLPNKNVAADVRKCAAECIGTVGLAMHERYNEFLEYIFSAFNKASQKYFEEKSMILHSLCTSLELIGAPPAKSLPSLKPVEDVMKFVKKILDSNDSHIVLTPLLNICLTVAKYFPAVFKDDFLDVLDFTVGWYTELDQPAEVGEKCNQVLLELRPYFHQAIPSSVELMTQFVDDAKVYIEELHQTDQRDIKCEVSLQKTALLLRSLATILNVFTSPDVLPYLLPFAKKVFGEMDSIVKSISKVYLSEVENVYLELIKVYWSLLQISAQAIELSSAVEDMVLMLSHPVVDSLPPDMTSQVIPLMFSNIIESKYKRSVMVSQFLSKLLTPKALPTLQAVYNCAKERLLKCLSNLKELEEGCGKTELRVVEDEAMFLLNALSGLAGTKNSLIGFGSIFPTIYSFQMMGLSPNLFTLLSDKTPVAEKWHDNFIANSCWFNDKKHSLIVPEGLTSNHFTRIVTLLSDLFSLTSYMWSDTRETLLDWVRGVAFGISHEMLQQILNFPAMLNLRRSLLNSFLYHSKNRKGSLESPKRLFGVPATRVRQYTLLRRLAVFDLVQDDIANGDYDFMCDVCRAVRTCSREMAISLWQTIPPPFFIECGLSETFKEELEFSQAKITSTSFTSDHFKLITDFLLKSIVPTYLLNDAYDEKWIEDIPTVIYSFATNDYSISIDHIEKWRWALAQTAQYCIDNRMKTLLGKPLETFLCFEKEMRRLAVSALSQKLGAGSEPSLKESKFDNDDNVVSKTIVINRSRKPTGDEDDEEGSNTEEQRQLSDAENWWRVRAFLETMELLDKLITYAGDGTVFQLTNISQQSRQFFITNAASCSSWLTRMYLITMAVAYHNGNFAQVVRLGGCFLRDAQKRSNSPSLCERNGKENDLDTKSKVDGTVWTCISWIVRALIELGGGQAILGLHAWVKKHYGIGSDWIIYAADMACGRIELALDGLIKCASDEELAEIPCKTVRHLIVTGLIMLRSSEELKRVWKDLNDKNVVFNDSFPPPKGFEETAWERMRGLVTFVPLTESNDNQSLSWDVNGRFQLNELKLMELTRAFNKNSRIDLMRRLGEDAQMLILVDSGAKTVVKASVLHVLASSLKETHKTDPVFSSDAADMIPLHTAEASAPHSFVICQQLCQWLEKYCFENSLGTSLKIVSDEPSFYLNVCNLARKLGNLRSANRHMQLYGMKMQSCSKIMQVENGWPSGFEKENISGVMNGMFNSFSNVMEGPNSSKLFVGRVASKLLYAEGISSGNSNLCSTAFAILYDTLSDEIDRLLFKSNALFNGTPTVAPNALSHVLSHQIMMKGAEDTKQNLNVPVSKTSVQRKWRKDPSNLLSRSILKLAEWLEHEPTLINVALLRSSRISWHLFGVELSNLPHPLNPASGLVGSLLSASCKLSFHLAKAHARFADWSYKCIGVGEDDKFGMRFTDEEHSAMTWHLKNAFPSLDKLGIEKIIQAVGEAENLAMLKNDVFASFENEPSRESAFEKIFGVNGVLTEIWAAVRARTVAYVLSCVRSYFAFIGEYGKDVDKGCSRTQGCIGTVVACLRIMQLFMKYSESLQETVDEELLRTDELVWRDILPQIFARLNHPLASVRDSLCTLLERIAEKSPHALCYPAIVGATESSVFIPEGVAEKNGELEEELVDAERQLKVEAERTLMFDCCQRIVSYLSQKFPVLVENVSALVQELQRINMLFEERWLFVLANLDHEMSRRMAQIESEKAKTLCCTHLNPKEQQAIIREKTVILSEMVFRILEALYERTCLREPSTANERHFRDTYHHQISAAYENFKMNKHEPKKAWHLFKQLLVNLTQRSNKRGALTLATADISPRLCALKNTSIPLPGQELMDFVDVVTVSQTTKQAIILPTKTRPKKIAFLGSNGKELVLVIRFEFPKYPFLFKGQEDLHLDERIMQLLRVCNLMLLEEEKEWPPYSARHYSVTPLGSRSGLIQWVDGATPLFHVYRKWQNRKALNVNSKRDIVEVDRPSELFFRKLKAAFVANNISSDILIDRQKWPLPVLEKVVSDLMKETPPDLLSRELWIRAGSSSNWYRTTERFARSTAVMSMLGSILGLGDRHLDNLLVNLDSGQVIHIDYNVCFDKGRHLRVPETVPFRLTNNIIFALGPTQIEGTFRLSCEQMLKRLRASKEVLLTLLDTFVYDPLVDWAGAQEQLITSGTIGVATLLAVYGTEPYPGTALPLTYSLYDLRVREFGVPWRANGDRLHYALLRMVEALEKTHRSREGILDYGSMVKGKAPGEEEVKNIEKERTEASTELKKSITEHKHLMHDFRPLLRSLAYTNEKFRDYLRTYKDKFIAPLLEGYKLYEDNDEEKFDYVASLFQSVNDQLDSIYNQLLTLKGKDEKIAATSSRPSSKLHQESEGKTVLSKQEQNVYAKTVSLRVRQKLEGKDPSLYKDAANGSKTVSEDGLDREPLSFAEQVNIWIEQATNLSNLALMYEGWTAWV</sequence>
<dbReference type="GO" id="GO:0005524">
    <property type="term" value="F:ATP binding"/>
    <property type="evidence" value="ECO:0007669"/>
    <property type="project" value="UniProtKB-KW"/>
</dbReference>
<dbReference type="Pfam" id="PF02260">
    <property type="entry name" value="FATC"/>
    <property type="match status" value="1"/>
</dbReference>
<dbReference type="PROSITE" id="PS51190">
    <property type="entry name" value="FATC"/>
    <property type="match status" value="1"/>
</dbReference>
<dbReference type="STRING" id="51028.A0A158QAU5"/>
<dbReference type="InterPro" id="IPR011009">
    <property type="entry name" value="Kinase-like_dom_sf"/>
</dbReference>
<evidence type="ECO:0000256" key="3">
    <source>
        <dbReference type="ARBA" id="ARBA00022527"/>
    </source>
</evidence>
<dbReference type="InterPro" id="IPR000403">
    <property type="entry name" value="PI3/4_kinase_cat_dom"/>
</dbReference>
<evidence type="ECO:0000256" key="10">
    <source>
        <dbReference type="ARBA" id="ARBA00048679"/>
    </source>
</evidence>
<evidence type="ECO:0000256" key="1">
    <source>
        <dbReference type="ARBA" id="ARBA00011031"/>
    </source>
</evidence>
<dbReference type="GO" id="GO:0004674">
    <property type="term" value="F:protein serine/threonine kinase activity"/>
    <property type="evidence" value="ECO:0007669"/>
    <property type="project" value="UniProtKB-KW"/>
</dbReference>
<keyword evidence="3" id="KW-0723">Serine/threonine-protein kinase</keyword>
<dbReference type="InterPro" id="IPR039414">
    <property type="entry name" value="SMG1_PIKKc"/>
</dbReference>
<dbReference type="InterPro" id="IPR031559">
    <property type="entry name" value="SMG1"/>
</dbReference>
<dbReference type="InterPro" id="IPR003152">
    <property type="entry name" value="FATC_dom"/>
</dbReference>
<dbReference type="PROSITE" id="PS50290">
    <property type="entry name" value="PI3_4_KINASE_3"/>
    <property type="match status" value="1"/>
</dbReference>
<dbReference type="OrthoDB" id="10065496at2759"/>
<evidence type="ECO:0000256" key="9">
    <source>
        <dbReference type="ARBA" id="ARBA00047899"/>
    </source>
</evidence>
<keyword evidence="7" id="KW-0067">ATP-binding</keyword>
<dbReference type="Gene3D" id="1.10.1070.11">
    <property type="entry name" value="Phosphatidylinositol 3-/4-kinase, catalytic domain"/>
    <property type="match status" value="1"/>
</dbReference>
<comment type="similarity">
    <text evidence="1">Belongs to the PI3/PI4-kinase family.</text>
</comment>
<dbReference type="GO" id="GO:0005737">
    <property type="term" value="C:cytoplasm"/>
    <property type="evidence" value="ECO:0007669"/>
    <property type="project" value="TreeGrafter"/>
</dbReference>
<dbReference type="InterPro" id="IPR016024">
    <property type="entry name" value="ARM-type_fold"/>
</dbReference>
<evidence type="ECO:0000256" key="5">
    <source>
        <dbReference type="ARBA" id="ARBA00022741"/>
    </source>
</evidence>
<dbReference type="Pfam" id="PF15785">
    <property type="entry name" value="SMG1"/>
    <property type="match status" value="1"/>
</dbReference>
<dbReference type="GO" id="GO:0016242">
    <property type="term" value="P:negative regulation of macroautophagy"/>
    <property type="evidence" value="ECO:0007669"/>
    <property type="project" value="TreeGrafter"/>
</dbReference>
<dbReference type="Pfam" id="PF00454">
    <property type="entry name" value="PI3_PI4_kinase"/>
    <property type="match status" value="1"/>
</dbReference>
<reference evidence="16" key="1">
    <citation type="submission" date="2016-04" db="UniProtKB">
        <authorList>
            <consortium name="WormBaseParasite"/>
        </authorList>
    </citation>
    <scope>IDENTIFICATION</scope>
</reference>
<evidence type="ECO:0000259" key="12">
    <source>
        <dbReference type="PROSITE" id="PS50290"/>
    </source>
</evidence>
<dbReference type="SMART" id="SM01343">
    <property type="entry name" value="FATC"/>
    <property type="match status" value="1"/>
</dbReference>
<dbReference type="GO" id="GO:0000184">
    <property type="term" value="P:nuclear-transcribed mRNA catabolic process, nonsense-mediated decay"/>
    <property type="evidence" value="ECO:0007669"/>
    <property type="project" value="UniProtKB-KW"/>
</dbReference>
<evidence type="ECO:0000256" key="4">
    <source>
        <dbReference type="ARBA" id="ARBA00022679"/>
    </source>
</evidence>
<feature type="domain" description="PI3K/PI4K catalytic" evidence="12">
    <location>
        <begin position="1917"/>
        <end position="2264"/>
    </location>
</feature>
<comment type="catalytic activity">
    <reaction evidence="10">
        <text>L-seryl-[protein] + ATP = O-phospho-L-seryl-[protein] + ADP + H(+)</text>
        <dbReference type="Rhea" id="RHEA:17989"/>
        <dbReference type="Rhea" id="RHEA-COMP:9863"/>
        <dbReference type="Rhea" id="RHEA-COMP:11604"/>
        <dbReference type="ChEBI" id="CHEBI:15378"/>
        <dbReference type="ChEBI" id="CHEBI:29999"/>
        <dbReference type="ChEBI" id="CHEBI:30616"/>
        <dbReference type="ChEBI" id="CHEBI:83421"/>
        <dbReference type="ChEBI" id="CHEBI:456216"/>
        <dbReference type="EC" id="2.7.11.1"/>
    </reaction>
</comment>
<evidence type="ECO:0000313" key="16">
    <source>
        <dbReference type="WBParaSite" id="EVEC_0000689801-mRNA-1"/>
    </source>
</evidence>
<evidence type="ECO:0000259" key="13">
    <source>
        <dbReference type="PROSITE" id="PS51190"/>
    </source>
</evidence>
<dbReference type="GO" id="GO:0031929">
    <property type="term" value="P:TOR signaling"/>
    <property type="evidence" value="ECO:0007669"/>
    <property type="project" value="TreeGrafter"/>
</dbReference>
<dbReference type="GO" id="GO:0031931">
    <property type="term" value="C:TORC1 complex"/>
    <property type="evidence" value="ECO:0007669"/>
    <property type="project" value="TreeGrafter"/>
</dbReference>
<feature type="domain" description="FATC" evidence="13">
    <location>
        <begin position="2487"/>
        <end position="2519"/>
    </location>
</feature>
<keyword evidence="6" id="KW-0418">Kinase</keyword>
<dbReference type="SMART" id="SM00146">
    <property type="entry name" value="PI3Kc"/>
    <property type="match status" value="1"/>
</dbReference>
<comment type="catalytic activity">
    <reaction evidence="9">
        <text>L-threonyl-[protein] + ATP = O-phospho-L-threonyl-[protein] + ADP + H(+)</text>
        <dbReference type="Rhea" id="RHEA:46608"/>
        <dbReference type="Rhea" id="RHEA-COMP:11060"/>
        <dbReference type="Rhea" id="RHEA-COMP:11605"/>
        <dbReference type="ChEBI" id="CHEBI:15378"/>
        <dbReference type="ChEBI" id="CHEBI:30013"/>
        <dbReference type="ChEBI" id="CHEBI:30616"/>
        <dbReference type="ChEBI" id="CHEBI:61977"/>
        <dbReference type="ChEBI" id="CHEBI:456216"/>
        <dbReference type="EC" id="2.7.11.1"/>
    </reaction>
</comment>
<dbReference type="InterPro" id="IPR036940">
    <property type="entry name" value="PI3/4_kinase_cat_sf"/>
</dbReference>
<name>A0A158QAU5_ENTVE</name>
<dbReference type="SMART" id="SM01345">
    <property type="entry name" value="Rapamycin_bind"/>
    <property type="match status" value="1"/>
</dbReference>
<evidence type="ECO:0000256" key="2">
    <source>
        <dbReference type="ARBA" id="ARBA00012513"/>
    </source>
</evidence>
<evidence type="ECO:0000256" key="7">
    <source>
        <dbReference type="ARBA" id="ARBA00022840"/>
    </source>
</evidence>
<dbReference type="EC" id="2.7.11.1" evidence="2"/>
<evidence type="ECO:0000256" key="8">
    <source>
        <dbReference type="ARBA" id="ARBA00023161"/>
    </source>
</evidence>
<reference evidence="14 15" key="2">
    <citation type="submission" date="2018-10" db="EMBL/GenBank/DDBJ databases">
        <authorList>
            <consortium name="Pathogen Informatics"/>
        </authorList>
    </citation>
    <scope>NUCLEOTIDE SEQUENCE [LARGE SCALE GENOMIC DNA]</scope>
</reference>
<keyword evidence="5" id="KW-0547">Nucleotide-binding</keyword>
<gene>
    <name evidence="14" type="ORF">EVEC_LOCUS6446</name>
</gene>
<dbReference type="EMBL" id="UXUI01008513">
    <property type="protein sequence ID" value="VDD91695.1"/>
    <property type="molecule type" value="Genomic_DNA"/>
</dbReference>
<evidence type="ECO:0000313" key="15">
    <source>
        <dbReference type="Proteomes" id="UP000274131"/>
    </source>
</evidence>
<dbReference type="SUPFAM" id="SSF48371">
    <property type="entry name" value="ARM repeat"/>
    <property type="match status" value="1"/>
</dbReference>
<dbReference type="CDD" id="cd05170">
    <property type="entry name" value="PIKKc_SMG1"/>
    <property type="match status" value="1"/>
</dbReference>
<keyword evidence="4" id="KW-0808">Transferase</keyword>
<feature type="region of interest" description="Disordered" evidence="11">
    <location>
        <begin position="813"/>
        <end position="837"/>
    </location>
</feature>
<evidence type="ECO:0000256" key="6">
    <source>
        <dbReference type="ARBA" id="ARBA00022777"/>
    </source>
</evidence>
<dbReference type="WBParaSite" id="EVEC_0000689801-mRNA-1">
    <property type="protein sequence ID" value="EVEC_0000689801-mRNA-1"/>
    <property type="gene ID" value="EVEC_0000689801"/>
</dbReference>
<keyword evidence="8" id="KW-0866">Nonsense-mediated mRNA decay</keyword>